<feature type="region of interest" description="Disordered" evidence="1">
    <location>
        <begin position="579"/>
        <end position="613"/>
    </location>
</feature>
<dbReference type="OrthoDB" id="2338404at2759"/>
<organism evidence="2 3">
    <name type="scientific">Mortierella isabellina</name>
    <name type="common">Filamentous fungus</name>
    <name type="synonym">Umbelopsis isabellina</name>
    <dbReference type="NCBI Taxonomy" id="91625"/>
    <lineage>
        <taxon>Eukaryota</taxon>
        <taxon>Fungi</taxon>
        <taxon>Fungi incertae sedis</taxon>
        <taxon>Mucoromycota</taxon>
        <taxon>Mucoromycotina</taxon>
        <taxon>Umbelopsidomycetes</taxon>
        <taxon>Umbelopsidales</taxon>
        <taxon>Umbelopsidaceae</taxon>
        <taxon>Umbelopsis</taxon>
    </lineage>
</organism>
<feature type="compositionally biased region" description="Polar residues" evidence="1">
    <location>
        <begin position="515"/>
        <end position="525"/>
    </location>
</feature>
<dbReference type="AlphaFoldDB" id="A0A8H7U6L5"/>
<evidence type="ECO:0000313" key="2">
    <source>
        <dbReference type="EMBL" id="KAG2171291.1"/>
    </source>
</evidence>
<reference evidence="2" key="1">
    <citation type="submission" date="2020-12" db="EMBL/GenBank/DDBJ databases">
        <title>Metabolic potential, ecology and presence of endohyphal bacteria is reflected in genomic diversity of Mucoromycotina.</title>
        <authorList>
            <person name="Muszewska A."/>
            <person name="Okrasinska A."/>
            <person name="Steczkiewicz K."/>
            <person name="Drgas O."/>
            <person name="Orlowska M."/>
            <person name="Perlinska-Lenart U."/>
            <person name="Aleksandrzak-Piekarczyk T."/>
            <person name="Szatraj K."/>
            <person name="Zielenkiewicz U."/>
            <person name="Pilsyk S."/>
            <person name="Malc E."/>
            <person name="Mieczkowski P."/>
            <person name="Kruszewska J.S."/>
            <person name="Biernat P."/>
            <person name="Pawlowska J."/>
        </authorList>
    </citation>
    <scope>NUCLEOTIDE SEQUENCE</scope>
    <source>
        <strain evidence="2">WA0000067209</strain>
    </source>
</reference>
<keyword evidence="3" id="KW-1185">Reference proteome</keyword>
<name>A0A8H7U6L5_MORIS</name>
<evidence type="ECO:0000256" key="1">
    <source>
        <dbReference type="SAM" id="MobiDB-lite"/>
    </source>
</evidence>
<gene>
    <name evidence="2" type="ORF">INT43_002913</name>
</gene>
<dbReference type="Proteomes" id="UP000654370">
    <property type="component" value="Unassembled WGS sequence"/>
</dbReference>
<dbReference type="EMBL" id="JAEPQZ010000022">
    <property type="protein sequence ID" value="KAG2171291.1"/>
    <property type="molecule type" value="Genomic_DNA"/>
</dbReference>
<feature type="compositionally biased region" description="Polar residues" evidence="1">
    <location>
        <begin position="579"/>
        <end position="591"/>
    </location>
</feature>
<sequence length="658" mass="74932">MALNQVTQLDDSVAEQILSSIPWRHGITPSGVVARYPCFVLSAMPNIITTHQQPHRTFIVTQSQWTANLVSSCVVWNTFEYSTLQALSDCQLIFENNPTIYSETKVLHLLQLDAKAWFSSGNILRPITKFRQQLEDALQLWPRDENRAWIALQRVWSDFGYFWPRKIQLGHRIHVPWPFDVPHDLPDKLYPLRLAKDEASMRLEYTIDSGYQLMADEKELEKPQGWQIIKRNDLEPIHNFLPSILRDRIIEIVQHRAARVLVYRPFRLRNYCTGGYLAWRILQNRPTDIPFIRFASVPKESISSGKHSALWRFVWNTDHTRISSPTIDFNNIKKIADKHSIKCGSQIYLQPALLTSTRSGGLVATDQLVLTRITNETLPSRVGGVELVDPASNLEIWDTDGDDDPRKWTLELPGLEYASTDEDSNIDITLLKMKPIQKNELLALRQVLYLCSEMSGPEVPIVGGNGMLLRKNSQKRKSGPWRSGSPNELCSVMVKEWDMIKNHAEMTWIIEPTEPEQSSTVSRKASTVPRVLSKRSARLAKSTPNLRLGATEYNASAPDLSSATGNVKAQSFEDLLQTPVAQDNGKSLQFSDSEDEDNDYTNGISGEGGKSVRELKEEPYKEFLMVKQKRKTWSHMMRNSSLKKLSTLITPPSSNKHT</sequence>
<feature type="region of interest" description="Disordered" evidence="1">
    <location>
        <begin position="514"/>
        <end position="536"/>
    </location>
</feature>
<protein>
    <submittedName>
        <fullName evidence="2">Uncharacterized protein</fullName>
    </submittedName>
</protein>
<evidence type="ECO:0000313" key="3">
    <source>
        <dbReference type="Proteomes" id="UP000654370"/>
    </source>
</evidence>
<accession>A0A8H7U6L5</accession>
<comment type="caution">
    <text evidence="2">The sequence shown here is derived from an EMBL/GenBank/DDBJ whole genome shotgun (WGS) entry which is preliminary data.</text>
</comment>
<proteinExistence type="predicted"/>